<dbReference type="InterPro" id="IPR052709">
    <property type="entry name" value="Transposase-MT_Hybrid"/>
</dbReference>
<protein>
    <recommendedName>
        <fullName evidence="3">Transposase</fullName>
    </recommendedName>
</protein>
<accession>A0ABY6L0W1</accession>
<proteinExistence type="predicted"/>
<evidence type="ECO:0000313" key="1">
    <source>
        <dbReference type="EMBL" id="UYV74733.1"/>
    </source>
</evidence>
<dbReference type="PANTHER" id="PTHR46060">
    <property type="entry name" value="MARINER MOS1 TRANSPOSASE-LIKE PROTEIN"/>
    <property type="match status" value="1"/>
</dbReference>
<name>A0ABY6L0W1_9ARAC</name>
<organism evidence="1 2">
    <name type="scientific">Cordylochernes scorpioides</name>
    <dbReference type="NCBI Taxonomy" id="51811"/>
    <lineage>
        <taxon>Eukaryota</taxon>
        <taxon>Metazoa</taxon>
        <taxon>Ecdysozoa</taxon>
        <taxon>Arthropoda</taxon>
        <taxon>Chelicerata</taxon>
        <taxon>Arachnida</taxon>
        <taxon>Pseudoscorpiones</taxon>
        <taxon>Cheliferoidea</taxon>
        <taxon>Chernetidae</taxon>
        <taxon>Cordylochernes</taxon>
    </lineage>
</organism>
<feature type="non-terminal residue" evidence="1">
    <location>
        <position position="155"/>
    </location>
</feature>
<sequence>MSLGPITLHQSLSNKPCNGDTPVPLPPRKPRQFHQHERLWCLSFRIPRVNYDKLLKKREKLSRKIVYHQDNSLSYRSQQAMAAIYDSGFELIPHSPYSSDLAPSEFHLFPHLKKITFWHSFYRYWQSLIARTSYHSDVTIRILSWLDLSPDRHLH</sequence>
<dbReference type="EMBL" id="CP092874">
    <property type="protein sequence ID" value="UYV74733.1"/>
    <property type="molecule type" value="Genomic_DNA"/>
</dbReference>
<keyword evidence="2" id="KW-1185">Reference proteome</keyword>
<dbReference type="PANTHER" id="PTHR46060:SF1">
    <property type="entry name" value="MARINER MOS1 TRANSPOSASE-LIKE PROTEIN"/>
    <property type="match status" value="1"/>
</dbReference>
<gene>
    <name evidence="1" type="ORF">LAZ67_12000739</name>
</gene>
<evidence type="ECO:0000313" key="2">
    <source>
        <dbReference type="Proteomes" id="UP001235939"/>
    </source>
</evidence>
<dbReference type="Proteomes" id="UP001235939">
    <property type="component" value="Chromosome 12"/>
</dbReference>
<reference evidence="1 2" key="1">
    <citation type="submission" date="2022-01" db="EMBL/GenBank/DDBJ databases">
        <title>A chromosomal length assembly of Cordylochernes scorpioides.</title>
        <authorList>
            <person name="Zeh D."/>
            <person name="Zeh J."/>
        </authorList>
    </citation>
    <scope>NUCLEOTIDE SEQUENCE [LARGE SCALE GENOMIC DNA]</scope>
    <source>
        <strain evidence="1">IN4F17</strain>
        <tissue evidence="1">Whole Body</tissue>
    </source>
</reference>
<dbReference type="InterPro" id="IPR036397">
    <property type="entry name" value="RNaseH_sf"/>
</dbReference>
<evidence type="ECO:0008006" key="3">
    <source>
        <dbReference type="Google" id="ProtNLM"/>
    </source>
</evidence>
<dbReference type="Gene3D" id="3.30.420.10">
    <property type="entry name" value="Ribonuclease H-like superfamily/Ribonuclease H"/>
    <property type="match status" value="1"/>
</dbReference>